<dbReference type="InterPro" id="IPR000182">
    <property type="entry name" value="GNAT_dom"/>
</dbReference>
<dbReference type="AlphaFoldDB" id="A0A3E0WFR5"/>
<dbReference type="InterPro" id="IPR016181">
    <property type="entry name" value="Acyl_CoA_acyltransferase"/>
</dbReference>
<reference evidence="4 5" key="1">
    <citation type="submission" date="2017-04" db="EMBL/GenBank/DDBJ databases">
        <title>Comparative genome analysis of Subtercola boreus.</title>
        <authorList>
            <person name="Cho Y.-J."/>
            <person name="Cho A."/>
            <person name="Kim O.-S."/>
            <person name="Lee J.-I."/>
        </authorList>
    </citation>
    <scope>NUCLEOTIDE SEQUENCE [LARGE SCALE GENOMIC DNA]</scope>
    <source>
        <strain evidence="4 5">P28004</strain>
    </source>
</reference>
<dbReference type="PROSITE" id="PS51186">
    <property type="entry name" value="GNAT"/>
    <property type="match status" value="1"/>
</dbReference>
<proteinExistence type="predicted"/>
<keyword evidence="2" id="KW-0012">Acyltransferase</keyword>
<name>A0A3E0WFR5_9MICO</name>
<feature type="domain" description="N-acetyltransferase" evidence="3">
    <location>
        <begin position="1"/>
        <end position="107"/>
    </location>
</feature>
<evidence type="ECO:0000259" key="3">
    <source>
        <dbReference type="PROSITE" id="PS51186"/>
    </source>
</evidence>
<sequence length="107" mass="10942">MGAGGALGAAAVEPGDADAAGEIVGTVMIGYDGHRGWINYLAVAPSHRGHGHGRAFMVKAESLLSDLGCPKLNLQVRAGNDSVLAFYTAIGYAPDHAISLGKRLIAD</sequence>
<dbReference type="PANTHER" id="PTHR43877">
    <property type="entry name" value="AMINOALKYLPHOSPHONATE N-ACETYLTRANSFERASE-RELATED-RELATED"/>
    <property type="match status" value="1"/>
</dbReference>
<dbReference type="Pfam" id="PF00583">
    <property type="entry name" value="Acetyltransf_1"/>
    <property type="match status" value="1"/>
</dbReference>
<evidence type="ECO:0000256" key="1">
    <source>
        <dbReference type="ARBA" id="ARBA00022679"/>
    </source>
</evidence>
<keyword evidence="1" id="KW-0808">Transferase</keyword>
<dbReference type="GO" id="GO:0016747">
    <property type="term" value="F:acyltransferase activity, transferring groups other than amino-acyl groups"/>
    <property type="evidence" value="ECO:0007669"/>
    <property type="project" value="InterPro"/>
</dbReference>
<dbReference type="PANTHER" id="PTHR43877:SF2">
    <property type="entry name" value="AMINOALKYLPHOSPHONATE N-ACETYLTRANSFERASE-RELATED"/>
    <property type="match status" value="1"/>
</dbReference>
<evidence type="ECO:0000313" key="5">
    <source>
        <dbReference type="Proteomes" id="UP000257080"/>
    </source>
</evidence>
<organism evidence="4 5">
    <name type="scientific">Subtercola boreus</name>
    <dbReference type="NCBI Taxonomy" id="120213"/>
    <lineage>
        <taxon>Bacteria</taxon>
        <taxon>Bacillati</taxon>
        <taxon>Actinomycetota</taxon>
        <taxon>Actinomycetes</taxon>
        <taxon>Micrococcales</taxon>
        <taxon>Microbacteriaceae</taxon>
        <taxon>Subtercola</taxon>
    </lineage>
</organism>
<accession>A0A3E0WFR5</accession>
<evidence type="ECO:0000313" key="4">
    <source>
        <dbReference type="EMBL" id="RFA29088.1"/>
    </source>
</evidence>
<dbReference type="Proteomes" id="UP000257080">
    <property type="component" value="Unassembled WGS sequence"/>
</dbReference>
<comment type="caution">
    <text evidence="4">The sequence shown here is derived from an EMBL/GenBank/DDBJ whole genome shotgun (WGS) entry which is preliminary data.</text>
</comment>
<gene>
    <name evidence="4" type="ORF">B7R25_02455</name>
</gene>
<dbReference type="InterPro" id="IPR050832">
    <property type="entry name" value="Bact_Acetyltransf"/>
</dbReference>
<dbReference type="EMBL" id="NBXE01000007">
    <property type="protein sequence ID" value="RFA29088.1"/>
    <property type="molecule type" value="Genomic_DNA"/>
</dbReference>
<evidence type="ECO:0000256" key="2">
    <source>
        <dbReference type="ARBA" id="ARBA00023315"/>
    </source>
</evidence>
<dbReference type="CDD" id="cd04301">
    <property type="entry name" value="NAT_SF"/>
    <property type="match status" value="1"/>
</dbReference>
<dbReference type="SUPFAM" id="SSF55729">
    <property type="entry name" value="Acyl-CoA N-acyltransferases (Nat)"/>
    <property type="match status" value="1"/>
</dbReference>
<protein>
    <recommendedName>
        <fullName evidence="3">N-acetyltransferase domain-containing protein</fullName>
    </recommendedName>
</protein>
<dbReference type="Gene3D" id="3.40.630.30">
    <property type="match status" value="1"/>
</dbReference>